<dbReference type="AlphaFoldDB" id="A0A9J6RKS3"/>
<comment type="caution">
    <text evidence="3">The sequence shown here is derived from an EMBL/GenBank/DDBJ whole genome shotgun (WGS) entry which is preliminary data.</text>
</comment>
<feature type="transmembrane region" description="Helical" evidence="2">
    <location>
        <begin position="28"/>
        <end position="46"/>
    </location>
</feature>
<feature type="region of interest" description="Disordered" evidence="1">
    <location>
        <begin position="71"/>
        <end position="110"/>
    </location>
</feature>
<dbReference type="RefSeq" id="WP_258330945.1">
    <property type="nucleotide sequence ID" value="NZ_JAPTGG010000004.1"/>
</dbReference>
<name>A0A9J6RKS3_9GAMM</name>
<evidence type="ECO:0000256" key="2">
    <source>
        <dbReference type="SAM" id="Phobius"/>
    </source>
</evidence>
<evidence type="ECO:0000313" key="3">
    <source>
        <dbReference type="EMBL" id="MCZ0864791.1"/>
    </source>
</evidence>
<dbReference type="InterPro" id="IPR049806">
    <property type="entry name" value="MasK-like_C"/>
</dbReference>
<keyword evidence="2" id="KW-0812">Transmembrane</keyword>
<evidence type="ECO:0000256" key="1">
    <source>
        <dbReference type="SAM" id="MobiDB-lite"/>
    </source>
</evidence>
<keyword evidence="4" id="KW-1185">Reference proteome</keyword>
<dbReference type="NCBIfam" id="NF033768">
    <property type="entry name" value="myxo_SS_tail"/>
    <property type="match status" value="1"/>
</dbReference>
<accession>A0A9J6RKS3</accession>
<evidence type="ECO:0000313" key="4">
    <source>
        <dbReference type="Proteomes" id="UP001069090"/>
    </source>
</evidence>
<reference evidence="3 4" key="1">
    <citation type="submission" date="2022-12" db="EMBL/GenBank/DDBJ databases">
        <title>Dasania phycosphaerae sp. nov., isolated from particulate material of the south coast of Korea.</title>
        <authorList>
            <person name="Jiang Y."/>
        </authorList>
    </citation>
    <scope>NUCLEOTIDE SEQUENCE [LARGE SCALE GENOMIC DNA]</scope>
    <source>
        <strain evidence="3 4">GY-19</strain>
    </source>
</reference>
<organism evidence="3 4">
    <name type="scientific">Dasania phycosphaerae</name>
    <dbReference type="NCBI Taxonomy" id="2950436"/>
    <lineage>
        <taxon>Bacteria</taxon>
        <taxon>Pseudomonadati</taxon>
        <taxon>Pseudomonadota</taxon>
        <taxon>Gammaproteobacteria</taxon>
        <taxon>Cellvibrionales</taxon>
        <taxon>Spongiibacteraceae</taxon>
        <taxon>Dasania</taxon>
    </lineage>
</organism>
<proteinExistence type="predicted"/>
<feature type="compositionally biased region" description="Basic and acidic residues" evidence="1">
    <location>
        <begin position="84"/>
        <end position="110"/>
    </location>
</feature>
<keyword evidence="2" id="KW-0472">Membrane</keyword>
<protein>
    <submittedName>
        <fullName evidence="3">AgmX/PglI C-terminal domain-containing protein</fullName>
    </submittedName>
</protein>
<gene>
    <name evidence="3" type="ORF">O0V09_06240</name>
</gene>
<dbReference type="Proteomes" id="UP001069090">
    <property type="component" value="Unassembled WGS sequence"/>
</dbReference>
<sequence length="314" mass="34235">MTAALMRGPELQLPWSATEADDARFKRFVRNGLIALCLVAIIVPFMPVKEISREKKEALPPQLAQVIMEKKELPPPPPPPPKPKKPEPKKEQPKTKPKELPKEKPQLKTKVVDEVKKAREQAQVSGLLAFQDDLMDMRDSLDVQNLNNTPVSSGEQSAAKVERSVITGKAAQGSGGIATAKLSRNTGGAALSGRETTKVDNADAVAVSEQAQAGAVQASGRSDESIRRVMDKNKSRIFSIYNRALRSDPSLQGRFVFEMVIAPSGQITAIKLVSSELGDDALNKKILSRLRLINFGAEKVLATTVNYSLDFVPY</sequence>
<keyword evidence="2" id="KW-1133">Transmembrane helix</keyword>
<dbReference type="EMBL" id="JAPTGG010000004">
    <property type="protein sequence ID" value="MCZ0864791.1"/>
    <property type="molecule type" value="Genomic_DNA"/>
</dbReference>